<proteinExistence type="predicted"/>
<organism evidence="1">
    <name type="scientific">marine sediment metagenome</name>
    <dbReference type="NCBI Taxonomy" id="412755"/>
    <lineage>
        <taxon>unclassified sequences</taxon>
        <taxon>metagenomes</taxon>
        <taxon>ecological metagenomes</taxon>
    </lineage>
</organism>
<protein>
    <recommendedName>
        <fullName evidence="2">Sulfotransferase domain-containing protein</fullName>
    </recommendedName>
</protein>
<gene>
    <name evidence="1" type="ORF">S01H4_24498</name>
</gene>
<reference evidence="1" key="1">
    <citation type="journal article" date="2014" name="Front. Microbiol.">
        <title>High frequency of phylogenetically diverse reductive dehalogenase-homologous genes in deep subseafloor sedimentary metagenomes.</title>
        <authorList>
            <person name="Kawai M."/>
            <person name="Futagami T."/>
            <person name="Toyoda A."/>
            <person name="Takaki Y."/>
            <person name="Nishi S."/>
            <person name="Hori S."/>
            <person name="Arai W."/>
            <person name="Tsubouchi T."/>
            <person name="Morono Y."/>
            <person name="Uchiyama I."/>
            <person name="Ito T."/>
            <person name="Fujiyama A."/>
            <person name="Inagaki F."/>
            <person name="Takami H."/>
        </authorList>
    </citation>
    <scope>NUCLEOTIDE SEQUENCE</scope>
    <source>
        <strain evidence="1">Expedition CK06-06</strain>
    </source>
</reference>
<dbReference type="Gene3D" id="3.40.50.300">
    <property type="entry name" value="P-loop containing nucleotide triphosphate hydrolases"/>
    <property type="match status" value="1"/>
</dbReference>
<sequence length="144" mass="16510">MKKIKKISLKHQLSYKKNYRKLLVTGAGRSCTNWVTQICKATGRFNFYGPSEDRNFPWKIFLEPKYATKLATENSGFIKCMLKRKLKLYKNLKIIWCFKHPVANAMAKIIRGQPTSRGGDSESNFRAIDATLKTAIAAIKKSFN</sequence>
<dbReference type="AlphaFoldDB" id="X1BPS1"/>
<feature type="non-terminal residue" evidence="1">
    <location>
        <position position="144"/>
    </location>
</feature>
<accession>X1BPS1</accession>
<evidence type="ECO:0008006" key="2">
    <source>
        <dbReference type="Google" id="ProtNLM"/>
    </source>
</evidence>
<comment type="caution">
    <text evidence="1">The sequence shown here is derived from an EMBL/GenBank/DDBJ whole genome shotgun (WGS) entry which is preliminary data.</text>
</comment>
<evidence type="ECO:0000313" key="1">
    <source>
        <dbReference type="EMBL" id="GAG86068.1"/>
    </source>
</evidence>
<dbReference type="EMBL" id="BART01011513">
    <property type="protein sequence ID" value="GAG86068.1"/>
    <property type="molecule type" value="Genomic_DNA"/>
</dbReference>
<name>X1BPS1_9ZZZZ</name>
<dbReference type="InterPro" id="IPR027417">
    <property type="entry name" value="P-loop_NTPase"/>
</dbReference>